<dbReference type="Proteomes" id="UP000235371">
    <property type="component" value="Unassembled WGS sequence"/>
</dbReference>
<keyword evidence="2" id="KW-1185">Reference proteome</keyword>
<accession>A0A2J6SPD7</accession>
<dbReference type="EMBL" id="KZ613898">
    <property type="protein sequence ID" value="PMD52641.1"/>
    <property type="molecule type" value="Genomic_DNA"/>
</dbReference>
<dbReference type="AlphaFoldDB" id="A0A2J6SPD7"/>
<dbReference type="RefSeq" id="XP_024729545.1">
    <property type="nucleotide sequence ID" value="XM_024871005.1"/>
</dbReference>
<sequence>MFFPAEKQNHQAGPIPTSINNLYIHSLRPNTNLSYRRSGNHHLAAGRDIIPTQLPQLHHHELLPTYPTYPRRQQLLQRQSFRKLAMSLWKTQPSCCNFRRGVLRLCYRGLRLLWSFCIGWNNVIEELGFERQARLSWTRSFVLHCSDLVLARLLRPRIFR</sequence>
<organism evidence="1 2">
    <name type="scientific">Hyaloscypha bicolor E</name>
    <dbReference type="NCBI Taxonomy" id="1095630"/>
    <lineage>
        <taxon>Eukaryota</taxon>
        <taxon>Fungi</taxon>
        <taxon>Dikarya</taxon>
        <taxon>Ascomycota</taxon>
        <taxon>Pezizomycotina</taxon>
        <taxon>Leotiomycetes</taxon>
        <taxon>Helotiales</taxon>
        <taxon>Hyaloscyphaceae</taxon>
        <taxon>Hyaloscypha</taxon>
        <taxon>Hyaloscypha bicolor</taxon>
    </lineage>
</organism>
<gene>
    <name evidence="1" type="ORF">K444DRAFT_201958</name>
</gene>
<evidence type="ECO:0000313" key="2">
    <source>
        <dbReference type="Proteomes" id="UP000235371"/>
    </source>
</evidence>
<protein>
    <submittedName>
        <fullName evidence="1">Uncharacterized protein</fullName>
    </submittedName>
</protein>
<reference evidence="1 2" key="1">
    <citation type="submission" date="2016-04" db="EMBL/GenBank/DDBJ databases">
        <title>A degradative enzymes factory behind the ericoid mycorrhizal symbiosis.</title>
        <authorList>
            <consortium name="DOE Joint Genome Institute"/>
            <person name="Martino E."/>
            <person name="Morin E."/>
            <person name="Grelet G."/>
            <person name="Kuo A."/>
            <person name="Kohler A."/>
            <person name="Daghino S."/>
            <person name="Barry K."/>
            <person name="Choi C."/>
            <person name="Cichocki N."/>
            <person name="Clum A."/>
            <person name="Copeland A."/>
            <person name="Hainaut M."/>
            <person name="Haridas S."/>
            <person name="Labutti K."/>
            <person name="Lindquist E."/>
            <person name="Lipzen A."/>
            <person name="Khouja H.-R."/>
            <person name="Murat C."/>
            <person name="Ohm R."/>
            <person name="Olson A."/>
            <person name="Spatafora J."/>
            <person name="Veneault-Fourrey C."/>
            <person name="Henrissat B."/>
            <person name="Grigoriev I."/>
            <person name="Martin F."/>
            <person name="Perotto S."/>
        </authorList>
    </citation>
    <scope>NUCLEOTIDE SEQUENCE [LARGE SCALE GENOMIC DNA]</scope>
    <source>
        <strain evidence="1 2">E</strain>
    </source>
</reference>
<proteinExistence type="predicted"/>
<name>A0A2J6SPD7_9HELO</name>
<dbReference type="InParanoid" id="A0A2J6SPD7"/>
<evidence type="ECO:0000313" key="1">
    <source>
        <dbReference type="EMBL" id="PMD52641.1"/>
    </source>
</evidence>
<dbReference type="GeneID" id="36579087"/>